<gene>
    <name evidence="3" type="ORF">C7380_10827</name>
</gene>
<dbReference type="CDD" id="cd02209">
    <property type="entry name" value="cupin_XRE_C"/>
    <property type="match status" value="1"/>
</dbReference>
<dbReference type="Proteomes" id="UP000245921">
    <property type="component" value="Unassembled WGS sequence"/>
</dbReference>
<evidence type="ECO:0000313" key="4">
    <source>
        <dbReference type="Proteomes" id="UP000245921"/>
    </source>
</evidence>
<dbReference type="InterPro" id="IPR014710">
    <property type="entry name" value="RmlC-like_jellyroll"/>
</dbReference>
<evidence type="ECO:0000256" key="1">
    <source>
        <dbReference type="ARBA" id="ARBA00023125"/>
    </source>
</evidence>
<keyword evidence="1" id="KW-0238">DNA-binding</keyword>
<comment type="caution">
    <text evidence="3">The sequence shown here is derived from an EMBL/GenBank/DDBJ whole genome shotgun (WGS) entry which is preliminary data.</text>
</comment>
<dbReference type="InterPro" id="IPR011051">
    <property type="entry name" value="RmlC_Cupin_sf"/>
</dbReference>
<evidence type="ECO:0000259" key="2">
    <source>
        <dbReference type="PROSITE" id="PS50943"/>
    </source>
</evidence>
<feature type="domain" description="HTH cro/C1-type" evidence="2">
    <location>
        <begin position="9"/>
        <end position="63"/>
    </location>
</feature>
<dbReference type="RefSeq" id="WP_109604729.1">
    <property type="nucleotide sequence ID" value="NZ_JAMHJO010000022.1"/>
</dbReference>
<dbReference type="InterPro" id="IPR050807">
    <property type="entry name" value="TransReg_Diox_bact_type"/>
</dbReference>
<evidence type="ECO:0000313" key="3">
    <source>
        <dbReference type="EMBL" id="PWJ93198.1"/>
    </source>
</evidence>
<dbReference type="CDD" id="cd00093">
    <property type="entry name" value="HTH_XRE"/>
    <property type="match status" value="1"/>
</dbReference>
<proteinExistence type="predicted"/>
<dbReference type="InterPro" id="IPR001387">
    <property type="entry name" value="Cro/C1-type_HTH"/>
</dbReference>
<dbReference type="GO" id="GO:0003700">
    <property type="term" value="F:DNA-binding transcription factor activity"/>
    <property type="evidence" value="ECO:0007669"/>
    <property type="project" value="TreeGrafter"/>
</dbReference>
<name>A0AA45C6V9_9BACT</name>
<organism evidence="3 4">
    <name type="scientific">Oceanotoga teriensis</name>
    <dbReference type="NCBI Taxonomy" id="515440"/>
    <lineage>
        <taxon>Bacteria</taxon>
        <taxon>Thermotogati</taxon>
        <taxon>Thermotogota</taxon>
        <taxon>Thermotogae</taxon>
        <taxon>Petrotogales</taxon>
        <taxon>Petrotogaceae</taxon>
        <taxon>Oceanotoga</taxon>
    </lineage>
</organism>
<dbReference type="EMBL" id="QGGI01000008">
    <property type="protein sequence ID" value="PWJ93198.1"/>
    <property type="molecule type" value="Genomic_DNA"/>
</dbReference>
<keyword evidence="4" id="KW-1185">Reference proteome</keyword>
<sequence>MIDDIGNKVKKLRSKKNMTLKELSEKTDLSTGFLSQFERGLTTIAIDSLEKISKVLDVKLSYFFQEDISKDEDDVVIRSYEKEVYQVDSSFIIHYHLTKNVKDKCMLTRYIELLPKKKNENIKTYSHDGEEFLYVLEGIVTLFVGDKEYDLFPGDSAHYSSNIPHNWTNNTNKKVSFIFVNTPNGHKFCE</sequence>
<dbReference type="AlphaFoldDB" id="A0AA45C6V9"/>
<dbReference type="PANTHER" id="PTHR46797">
    <property type="entry name" value="HTH-TYPE TRANSCRIPTIONAL REGULATOR"/>
    <property type="match status" value="1"/>
</dbReference>
<dbReference type="Gene3D" id="1.10.260.40">
    <property type="entry name" value="lambda repressor-like DNA-binding domains"/>
    <property type="match status" value="1"/>
</dbReference>
<dbReference type="SUPFAM" id="SSF47413">
    <property type="entry name" value="lambda repressor-like DNA-binding domains"/>
    <property type="match status" value="1"/>
</dbReference>
<protein>
    <submittedName>
        <fullName evidence="3">XRE family transcriptional regulator</fullName>
    </submittedName>
</protein>
<dbReference type="InterPro" id="IPR010982">
    <property type="entry name" value="Lambda_DNA-bd_dom_sf"/>
</dbReference>
<accession>A0AA45C6V9</accession>
<reference evidence="3 4" key="1">
    <citation type="submission" date="2018-05" db="EMBL/GenBank/DDBJ databases">
        <title>Genomic Encyclopedia of Type Strains, Phase IV (KMG-IV): sequencing the most valuable type-strain genomes for metagenomic binning, comparative biology and taxonomic classification.</title>
        <authorList>
            <person name="Goeker M."/>
        </authorList>
    </citation>
    <scope>NUCLEOTIDE SEQUENCE [LARGE SCALE GENOMIC DNA]</scope>
    <source>
        <strain evidence="3 4">DSM 24906</strain>
    </source>
</reference>
<dbReference type="PROSITE" id="PS50943">
    <property type="entry name" value="HTH_CROC1"/>
    <property type="match status" value="1"/>
</dbReference>
<dbReference type="SUPFAM" id="SSF51182">
    <property type="entry name" value="RmlC-like cupins"/>
    <property type="match status" value="1"/>
</dbReference>
<dbReference type="Pfam" id="PF07883">
    <property type="entry name" value="Cupin_2"/>
    <property type="match status" value="1"/>
</dbReference>
<dbReference type="SMART" id="SM00530">
    <property type="entry name" value="HTH_XRE"/>
    <property type="match status" value="1"/>
</dbReference>
<dbReference type="GO" id="GO:0005829">
    <property type="term" value="C:cytosol"/>
    <property type="evidence" value="ECO:0007669"/>
    <property type="project" value="TreeGrafter"/>
</dbReference>
<dbReference type="PANTHER" id="PTHR46797:SF25">
    <property type="entry name" value="TRANSCRIPTIONAL REGULATOR"/>
    <property type="match status" value="1"/>
</dbReference>
<dbReference type="GO" id="GO:0003677">
    <property type="term" value="F:DNA binding"/>
    <property type="evidence" value="ECO:0007669"/>
    <property type="project" value="UniProtKB-KW"/>
</dbReference>
<dbReference type="InterPro" id="IPR013096">
    <property type="entry name" value="Cupin_2"/>
</dbReference>
<dbReference type="Pfam" id="PF01381">
    <property type="entry name" value="HTH_3"/>
    <property type="match status" value="1"/>
</dbReference>
<dbReference type="Gene3D" id="2.60.120.10">
    <property type="entry name" value="Jelly Rolls"/>
    <property type="match status" value="1"/>
</dbReference>